<dbReference type="PRINTS" id="PR00138">
    <property type="entry name" value="MATRIXIN"/>
</dbReference>
<name>A0ABM4CPP3_HYDVU</name>
<keyword evidence="6" id="KW-0482">Metalloprotease</keyword>
<evidence type="ECO:0000256" key="2">
    <source>
        <dbReference type="ARBA" id="ARBA00022670"/>
    </source>
</evidence>
<dbReference type="PANTHER" id="PTHR10201:SF323">
    <property type="entry name" value="MATRIX METALLOPROTEINASE-21"/>
    <property type="match status" value="1"/>
</dbReference>
<dbReference type="InterPro" id="IPR001818">
    <property type="entry name" value="Pept_M10_metallopeptidase"/>
</dbReference>
<gene>
    <name evidence="10" type="primary">LOC101234798</name>
</gene>
<dbReference type="GeneID" id="101234798"/>
<evidence type="ECO:0000313" key="10">
    <source>
        <dbReference type="RefSeq" id="XP_065663816.1"/>
    </source>
</evidence>
<dbReference type="InterPro" id="IPR024079">
    <property type="entry name" value="MetalloPept_cat_dom_sf"/>
</dbReference>
<dbReference type="InterPro" id="IPR002477">
    <property type="entry name" value="Peptidoglycan-bd-like"/>
</dbReference>
<dbReference type="SUPFAM" id="SSF55486">
    <property type="entry name" value="Metalloproteases ('zincins'), catalytic domain"/>
    <property type="match status" value="1"/>
</dbReference>
<keyword evidence="5" id="KW-0862">Zinc</keyword>
<dbReference type="SUPFAM" id="SSF47090">
    <property type="entry name" value="PGBD-like"/>
    <property type="match status" value="1"/>
</dbReference>
<keyword evidence="3" id="KW-0479">Metal-binding</keyword>
<dbReference type="InterPro" id="IPR036375">
    <property type="entry name" value="Hemopexin-like_dom_sf"/>
</dbReference>
<evidence type="ECO:0000256" key="3">
    <source>
        <dbReference type="ARBA" id="ARBA00022723"/>
    </source>
</evidence>
<reference evidence="10" key="1">
    <citation type="submission" date="2025-08" db="UniProtKB">
        <authorList>
            <consortium name="RefSeq"/>
        </authorList>
    </citation>
    <scope>IDENTIFICATION</scope>
</reference>
<organism evidence="9 10">
    <name type="scientific">Hydra vulgaris</name>
    <name type="common">Hydra</name>
    <name type="synonym">Hydra attenuata</name>
    <dbReference type="NCBI Taxonomy" id="6087"/>
    <lineage>
        <taxon>Eukaryota</taxon>
        <taxon>Metazoa</taxon>
        <taxon>Cnidaria</taxon>
        <taxon>Hydrozoa</taxon>
        <taxon>Hydroidolina</taxon>
        <taxon>Anthoathecata</taxon>
        <taxon>Aplanulata</taxon>
        <taxon>Hydridae</taxon>
        <taxon>Hydra</taxon>
    </lineage>
</organism>
<dbReference type="Gene3D" id="3.40.390.10">
    <property type="entry name" value="Collagenase (Catalytic Domain)"/>
    <property type="match status" value="1"/>
</dbReference>
<keyword evidence="2" id="KW-0645">Protease</keyword>
<evidence type="ECO:0000259" key="8">
    <source>
        <dbReference type="SMART" id="SM00235"/>
    </source>
</evidence>
<dbReference type="PANTHER" id="PTHR10201">
    <property type="entry name" value="MATRIX METALLOPROTEINASE"/>
    <property type="match status" value="1"/>
</dbReference>
<dbReference type="Pfam" id="PF01471">
    <property type="entry name" value="PG_binding_1"/>
    <property type="match status" value="1"/>
</dbReference>
<feature type="domain" description="Peptidase metallopeptidase" evidence="8">
    <location>
        <begin position="149"/>
        <end position="323"/>
    </location>
</feature>
<feature type="repeat" description="Hemopexin" evidence="7">
    <location>
        <begin position="326"/>
        <end position="374"/>
    </location>
</feature>
<keyword evidence="9" id="KW-1185">Reference proteome</keyword>
<comment type="similarity">
    <text evidence="1">Belongs to the peptidase M10A family.</text>
</comment>
<dbReference type="SMART" id="SM00235">
    <property type="entry name" value="ZnMc"/>
    <property type="match status" value="1"/>
</dbReference>
<sequence>MEIYLVVRTLFFLNTVFFYSDSKPLTNVLTTTLKSLTETISTTSNDVDEARNYLIKFGYLSEEEPGKHAEELENVYTTNPLRKNKAAQKTIKEAIFDFQVFNNLPKTGILDSATLLQMRAPGCNTNEKTEDALKINVRLSKHGRLKKRSLGTFQKMSQNEMTWTLNDHKPDGKYLHLVNVLDLIEFGLNVWAKVTNIKFKRIQHRDFFQADIYFSFHTGDHGDGSSFDGPGGSLAHAINKEIHFDKSEPWQYNLKYSTLMKRPANAPDFVYTVIHEVGHVLGLSHSSKLTSVMHQTVQIPFSKDDPYVLDDEDITRIKADYGQCWPNTIKSAFSDLRNGKTYFIVPPFSYQLNDAKLQVENGWPMLTKEVWGEDQIDEIFYHVDDRVYFFVKDRYHFSWYGTLSPSSAIGTDKNTGQVGWPGLPGTAIDAAFVHTDGKAYIFINDLVYRWDPNALTSSRNSYPKGAVESGWPKKSSEVFPGIPNKIDTAFRWYYNGKVYFFKDKYFWEWIEKDKKCDGPYGTHQWKNICDVMFCNQEPCKSWDTP</sequence>
<dbReference type="InterPro" id="IPR021190">
    <property type="entry name" value="Pept_M10A"/>
</dbReference>
<dbReference type="Pfam" id="PF00045">
    <property type="entry name" value="Hemopexin"/>
    <property type="match status" value="1"/>
</dbReference>
<evidence type="ECO:0000256" key="1">
    <source>
        <dbReference type="ARBA" id="ARBA00010370"/>
    </source>
</evidence>
<dbReference type="Gene3D" id="2.110.10.10">
    <property type="entry name" value="Hemopexin-like domain"/>
    <property type="match status" value="1"/>
</dbReference>
<dbReference type="InterPro" id="IPR036365">
    <property type="entry name" value="PGBD-like_sf"/>
</dbReference>
<dbReference type="InterPro" id="IPR006026">
    <property type="entry name" value="Peptidase_Metallo"/>
</dbReference>
<dbReference type="Pfam" id="PF00413">
    <property type="entry name" value="Peptidase_M10"/>
    <property type="match status" value="1"/>
</dbReference>
<dbReference type="RefSeq" id="XP_065663816.1">
    <property type="nucleotide sequence ID" value="XM_065807744.1"/>
</dbReference>
<feature type="repeat" description="Hemopexin" evidence="7">
    <location>
        <begin position="483"/>
        <end position="529"/>
    </location>
</feature>
<evidence type="ECO:0000256" key="6">
    <source>
        <dbReference type="ARBA" id="ARBA00023049"/>
    </source>
</evidence>
<dbReference type="SUPFAM" id="SSF50923">
    <property type="entry name" value="Hemopexin-like domain"/>
    <property type="match status" value="1"/>
</dbReference>
<dbReference type="Proteomes" id="UP001652625">
    <property type="component" value="Chromosome 10"/>
</dbReference>
<proteinExistence type="inferred from homology"/>
<dbReference type="PROSITE" id="PS51642">
    <property type="entry name" value="HEMOPEXIN_2"/>
    <property type="match status" value="3"/>
</dbReference>
<keyword evidence="4" id="KW-0378">Hydrolase</keyword>
<evidence type="ECO:0000256" key="7">
    <source>
        <dbReference type="PROSITE-ProRule" id="PRU01011"/>
    </source>
</evidence>
<evidence type="ECO:0000313" key="9">
    <source>
        <dbReference type="Proteomes" id="UP001652625"/>
    </source>
</evidence>
<evidence type="ECO:0000256" key="4">
    <source>
        <dbReference type="ARBA" id="ARBA00022801"/>
    </source>
</evidence>
<dbReference type="SMART" id="SM00120">
    <property type="entry name" value="HX"/>
    <property type="match status" value="3"/>
</dbReference>
<protein>
    <submittedName>
        <fullName evidence="10">Interstitial collagenase</fullName>
    </submittedName>
</protein>
<feature type="repeat" description="Hemopexin" evidence="7">
    <location>
        <begin position="425"/>
        <end position="482"/>
    </location>
</feature>
<dbReference type="InterPro" id="IPR018487">
    <property type="entry name" value="Hemopexin-like_repeat"/>
</dbReference>
<evidence type="ECO:0000256" key="5">
    <source>
        <dbReference type="ARBA" id="ARBA00022833"/>
    </source>
</evidence>
<accession>A0ABM4CPP3</accession>